<dbReference type="AlphaFoldDB" id="A0A1M7LUE4"/>
<evidence type="ECO:0000256" key="2">
    <source>
        <dbReference type="ARBA" id="ARBA00022475"/>
    </source>
</evidence>
<feature type="transmembrane region" description="Helical" evidence="6">
    <location>
        <begin position="357"/>
        <end position="381"/>
    </location>
</feature>
<feature type="transmembrane region" description="Helical" evidence="6">
    <location>
        <begin position="229"/>
        <end position="248"/>
    </location>
</feature>
<evidence type="ECO:0000256" key="4">
    <source>
        <dbReference type="ARBA" id="ARBA00022989"/>
    </source>
</evidence>
<dbReference type="OrthoDB" id="9805018at2"/>
<feature type="transmembrane region" description="Helical" evidence="6">
    <location>
        <begin position="742"/>
        <end position="763"/>
    </location>
</feature>
<feature type="domain" description="SSD" evidence="7">
    <location>
        <begin position="255"/>
        <end position="380"/>
    </location>
</feature>
<feature type="transmembrane region" description="Helical" evidence="6">
    <location>
        <begin position="643"/>
        <end position="665"/>
    </location>
</feature>
<evidence type="ECO:0000256" key="1">
    <source>
        <dbReference type="ARBA" id="ARBA00004651"/>
    </source>
</evidence>
<keyword evidence="4 6" id="KW-1133">Transmembrane helix</keyword>
<reference evidence="9" key="1">
    <citation type="submission" date="2016-11" db="EMBL/GenBank/DDBJ databases">
        <authorList>
            <person name="Varghese N."/>
            <person name="Submissions S."/>
        </authorList>
    </citation>
    <scope>NUCLEOTIDE SEQUENCE [LARGE SCALE GENOMIC DNA]</scope>
    <source>
        <strain evidence="9">ACAM 48</strain>
    </source>
</reference>
<keyword evidence="5 6" id="KW-0472">Membrane</keyword>
<dbReference type="Gene3D" id="1.20.1640.10">
    <property type="entry name" value="Multidrug efflux transporter AcrB transmembrane domain"/>
    <property type="match status" value="2"/>
</dbReference>
<keyword evidence="2" id="KW-1003">Cell membrane</keyword>
<dbReference type="InterPro" id="IPR004869">
    <property type="entry name" value="MMPL_dom"/>
</dbReference>
<dbReference type="Pfam" id="PF03176">
    <property type="entry name" value="MMPL"/>
    <property type="match status" value="2"/>
</dbReference>
<dbReference type="PANTHER" id="PTHR33406:SF12">
    <property type="entry name" value="BLR2997 PROTEIN"/>
    <property type="match status" value="1"/>
</dbReference>
<evidence type="ECO:0000259" key="7">
    <source>
        <dbReference type="PROSITE" id="PS50156"/>
    </source>
</evidence>
<dbReference type="STRING" id="143223.SAMN05878281_2094"/>
<dbReference type="GO" id="GO:0022857">
    <property type="term" value="F:transmembrane transporter activity"/>
    <property type="evidence" value="ECO:0007669"/>
    <property type="project" value="InterPro"/>
</dbReference>
<feature type="transmembrane region" description="Helical" evidence="6">
    <location>
        <begin position="21"/>
        <end position="39"/>
    </location>
</feature>
<dbReference type="PROSITE" id="PS50156">
    <property type="entry name" value="SSD"/>
    <property type="match status" value="2"/>
</dbReference>
<comment type="subcellular location">
    <subcellularLocation>
        <location evidence="1">Cell membrane</location>
        <topology evidence="1">Multi-pass membrane protein</topology>
    </subcellularLocation>
</comment>
<dbReference type="InterPro" id="IPR050545">
    <property type="entry name" value="Mycobact_MmpL"/>
</dbReference>
<keyword evidence="3 6" id="KW-0812">Transmembrane</keyword>
<organism evidence="8 9">
    <name type="scientific">Salegentibacter salegens</name>
    <dbReference type="NCBI Taxonomy" id="143223"/>
    <lineage>
        <taxon>Bacteria</taxon>
        <taxon>Pseudomonadati</taxon>
        <taxon>Bacteroidota</taxon>
        <taxon>Flavobacteriia</taxon>
        <taxon>Flavobacteriales</taxon>
        <taxon>Flavobacteriaceae</taxon>
        <taxon>Salegentibacter</taxon>
    </lineage>
</organism>
<dbReference type="InterPro" id="IPR000731">
    <property type="entry name" value="SSD"/>
</dbReference>
<feature type="transmembrane region" description="Helical" evidence="6">
    <location>
        <begin position="255"/>
        <end position="275"/>
    </location>
</feature>
<feature type="transmembrane region" description="Helical" evidence="6">
    <location>
        <begin position="413"/>
        <end position="433"/>
    </location>
</feature>
<sequence length="807" mass="92177">MAKIFSFGFWNSVARLILRNRIIILLLIIATTVFLSTQWKNMRFSYTEANLLPDDHEDNIAYNEFLDKFGEEGNLVLLGVKDSTLFKPENFRAWKELTKTLEAYPAVDYAISVSNLQQLKKFEEPSRFEMVPFISEENPTEEELQQYQDELYNELPFYENLVYSSHSNTLQSAIYLNKEIVNSKERKTFVIDELQPLIANFEERTGIDVKVSGMPYIRTLNSQNIIDEIGLFILAALGVTSLIFFFFFRSIRATIISMITVCIGVMWAFGVIGLFNYEITVLTALIPPLIIVIGIPNCIFLINKYQQEIKKHGNQAKSLQRVITKVGNATLMTNITTASGFATFILTDSTLLKEFGIVASINIVAIFILSLLIIPIIYSYMNLPRRKHLKHLNKRWIGGFVGWMEQMVRHRRISIYITSIILLVASIIGIYTIKISGSLLEDMPEEAEFFQDIKFFEEEFDGVMPLEILVDTKRKNGVLKPATLKRMEELEDHLAEIPEFSQPISITRLVKYSKQAFYNGDSQYYQLPSSQEQNFIMPYAKGFSSNENLLTSYIDSTGRYARITTYMKDVGTDKMEELEQDLWPKINKIFPEERYEISMTGKAFIFQKGTNYLVKNLIISLSLAILLIALFMAWMFRSFRMIIVSLVPNLLPLLVTAGMMGFLGVPIKPSTILVFSIAFGISVDDTIHFLAKYRQELKANNWKIKRSVYAALRETGVSMFYTSIVLFFGFSVFMISSFGGTVALGGLVSATLLFAMLANLLLLPSLLLSLEKNIANKEVLKEPAMRIIETDEDEAEIEKEESKNSER</sequence>
<feature type="transmembrane region" description="Helical" evidence="6">
    <location>
        <begin position="617"/>
        <end position="636"/>
    </location>
</feature>
<evidence type="ECO:0000313" key="8">
    <source>
        <dbReference type="EMBL" id="SHM81904.1"/>
    </source>
</evidence>
<protein>
    <recommendedName>
        <fullName evidence="7">SSD domain-containing protein</fullName>
    </recommendedName>
</protein>
<dbReference type="SUPFAM" id="SSF82866">
    <property type="entry name" value="Multidrug efflux transporter AcrB transmembrane domain"/>
    <property type="match status" value="2"/>
</dbReference>
<dbReference type="GO" id="GO:0005886">
    <property type="term" value="C:plasma membrane"/>
    <property type="evidence" value="ECO:0007669"/>
    <property type="project" value="UniProtKB-SubCell"/>
</dbReference>
<dbReference type="InterPro" id="IPR001036">
    <property type="entry name" value="Acrflvin-R"/>
</dbReference>
<name>A0A1M7LUE4_9FLAO</name>
<keyword evidence="9" id="KW-1185">Reference proteome</keyword>
<dbReference type="EMBL" id="LT670848">
    <property type="protein sequence ID" value="SHM81904.1"/>
    <property type="molecule type" value="Genomic_DNA"/>
</dbReference>
<evidence type="ECO:0000256" key="5">
    <source>
        <dbReference type="ARBA" id="ARBA00023136"/>
    </source>
</evidence>
<dbReference type="PRINTS" id="PR00702">
    <property type="entry name" value="ACRIFLAVINRP"/>
</dbReference>
<evidence type="ECO:0000313" key="9">
    <source>
        <dbReference type="Proteomes" id="UP000190235"/>
    </source>
</evidence>
<feature type="transmembrane region" description="Helical" evidence="6">
    <location>
        <begin position="322"/>
        <end position="345"/>
    </location>
</feature>
<feature type="transmembrane region" description="Helical" evidence="6">
    <location>
        <begin position="671"/>
        <end position="691"/>
    </location>
</feature>
<gene>
    <name evidence="8" type="ORF">SAMN05878281_2094</name>
</gene>
<dbReference type="Proteomes" id="UP000190235">
    <property type="component" value="Chromosome I"/>
</dbReference>
<feature type="transmembrane region" description="Helical" evidence="6">
    <location>
        <begin position="712"/>
        <end position="736"/>
    </location>
</feature>
<evidence type="ECO:0000256" key="3">
    <source>
        <dbReference type="ARBA" id="ARBA00022692"/>
    </source>
</evidence>
<feature type="domain" description="SSD" evidence="7">
    <location>
        <begin position="643"/>
        <end position="769"/>
    </location>
</feature>
<evidence type="ECO:0000256" key="6">
    <source>
        <dbReference type="SAM" id="Phobius"/>
    </source>
</evidence>
<dbReference type="PANTHER" id="PTHR33406">
    <property type="entry name" value="MEMBRANE PROTEIN MJ1562-RELATED"/>
    <property type="match status" value="1"/>
</dbReference>
<proteinExistence type="predicted"/>
<dbReference type="RefSeq" id="WP_079735174.1">
    <property type="nucleotide sequence ID" value="NZ_LT670848.1"/>
</dbReference>
<accession>A0A1M7LUE4</accession>
<feature type="transmembrane region" description="Helical" evidence="6">
    <location>
        <begin position="281"/>
        <end position="302"/>
    </location>
</feature>